<accession>A0A6J1R724</accession>
<dbReference type="SMART" id="SM00343">
    <property type="entry name" value="ZnF_C2HC"/>
    <property type="match status" value="2"/>
</dbReference>
<reference evidence="5" key="1">
    <citation type="submission" date="2025-08" db="UniProtKB">
        <authorList>
            <consortium name="RefSeq"/>
        </authorList>
    </citation>
    <scope>IDENTIFICATION</scope>
    <source>
        <tissue evidence="5">Whole body</tissue>
    </source>
</reference>
<evidence type="ECO:0000259" key="3">
    <source>
        <dbReference type="PROSITE" id="PS50158"/>
    </source>
</evidence>
<dbReference type="PROSITE" id="PS50158">
    <property type="entry name" value="ZF_CCHC"/>
    <property type="match status" value="1"/>
</dbReference>
<dbReference type="Proteomes" id="UP000504618">
    <property type="component" value="Unplaced"/>
</dbReference>
<feature type="domain" description="CCHC-type" evidence="3">
    <location>
        <begin position="64"/>
        <end position="77"/>
    </location>
</feature>
<feature type="region of interest" description="Disordered" evidence="2">
    <location>
        <begin position="97"/>
        <end position="142"/>
    </location>
</feature>
<evidence type="ECO:0000313" key="4">
    <source>
        <dbReference type="Proteomes" id="UP000504618"/>
    </source>
</evidence>
<gene>
    <name evidence="5" type="primary">LOC112465350</name>
</gene>
<protein>
    <submittedName>
        <fullName evidence="5">Uncharacterized protein LOC112465350</fullName>
    </submittedName>
</protein>
<proteinExistence type="predicted"/>
<evidence type="ECO:0000256" key="1">
    <source>
        <dbReference type="PROSITE-ProRule" id="PRU00047"/>
    </source>
</evidence>
<name>A0A6J1R724_9HYME</name>
<keyword evidence="4" id="KW-1185">Reference proteome</keyword>
<dbReference type="OrthoDB" id="7555146at2759"/>
<dbReference type="RefSeq" id="XP_024888630.1">
    <property type="nucleotide sequence ID" value="XM_025032862.1"/>
</dbReference>
<dbReference type="InterPro" id="IPR001878">
    <property type="entry name" value="Znf_CCHC"/>
</dbReference>
<dbReference type="AlphaFoldDB" id="A0A6J1R724"/>
<dbReference type="Gene3D" id="4.10.60.10">
    <property type="entry name" value="Zinc finger, CCHC-type"/>
    <property type="match status" value="1"/>
</dbReference>
<dbReference type="GeneID" id="112465350"/>
<evidence type="ECO:0000313" key="5">
    <source>
        <dbReference type="RefSeq" id="XP_024888630.1"/>
    </source>
</evidence>
<sequence length="219" mass="23153">MGTTVVKCPVKAANVLAKEDKVALGWTRAKAEVLTKRPLQCYRCLELGHTRAVCRNEADRTGACYRCGGQGHVARGCEAPVHCPVCASKGRPADHKVGGKVCPGGGRKSAPPRERGGQLAPKTQGAGAKEGGKKKGAKPRVASIERVTGYESKGNVLKVTVPKGQKKMGKPIAAKEKAKEDKVGKMGPTERPERMDVTEEDAHVTDTEAGQEGPEAGYM</sequence>
<dbReference type="GO" id="GO:0008270">
    <property type="term" value="F:zinc ion binding"/>
    <property type="evidence" value="ECO:0007669"/>
    <property type="project" value="UniProtKB-KW"/>
</dbReference>
<evidence type="ECO:0000256" key="2">
    <source>
        <dbReference type="SAM" id="MobiDB-lite"/>
    </source>
</evidence>
<feature type="region of interest" description="Disordered" evidence="2">
    <location>
        <begin position="161"/>
        <end position="219"/>
    </location>
</feature>
<dbReference type="GO" id="GO:0003676">
    <property type="term" value="F:nucleic acid binding"/>
    <property type="evidence" value="ECO:0007669"/>
    <property type="project" value="InterPro"/>
</dbReference>
<keyword evidence="1" id="KW-0863">Zinc-finger</keyword>
<keyword evidence="1" id="KW-0862">Zinc</keyword>
<keyword evidence="1" id="KW-0479">Metal-binding</keyword>
<organism evidence="4 5">
    <name type="scientific">Temnothorax curvispinosus</name>
    <dbReference type="NCBI Taxonomy" id="300111"/>
    <lineage>
        <taxon>Eukaryota</taxon>
        <taxon>Metazoa</taxon>
        <taxon>Ecdysozoa</taxon>
        <taxon>Arthropoda</taxon>
        <taxon>Hexapoda</taxon>
        <taxon>Insecta</taxon>
        <taxon>Pterygota</taxon>
        <taxon>Neoptera</taxon>
        <taxon>Endopterygota</taxon>
        <taxon>Hymenoptera</taxon>
        <taxon>Apocrita</taxon>
        <taxon>Aculeata</taxon>
        <taxon>Formicoidea</taxon>
        <taxon>Formicidae</taxon>
        <taxon>Myrmicinae</taxon>
        <taxon>Temnothorax</taxon>
    </lineage>
</organism>
<dbReference type="SUPFAM" id="SSF57756">
    <property type="entry name" value="Retrovirus zinc finger-like domains"/>
    <property type="match status" value="1"/>
</dbReference>
<feature type="compositionally biased region" description="Basic and acidic residues" evidence="2">
    <location>
        <begin position="173"/>
        <end position="206"/>
    </location>
</feature>
<dbReference type="InterPro" id="IPR036875">
    <property type="entry name" value="Znf_CCHC_sf"/>
</dbReference>